<keyword evidence="1" id="KW-0472">Membrane</keyword>
<accession>A0A1G8LVA1</accession>
<proteinExistence type="predicted"/>
<dbReference type="Proteomes" id="UP000199636">
    <property type="component" value="Unassembled WGS sequence"/>
</dbReference>
<name>A0A1G8LVA1_9PSED</name>
<feature type="transmembrane region" description="Helical" evidence="1">
    <location>
        <begin position="71"/>
        <end position="89"/>
    </location>
</feature>
<protein>
    <recommendedName>
        <fullName evidence="4">YcxB-like protein</fullName>
    </recommendedName>
</protein>
<dbReference type="AlphaFoldDB" id="A0A1G8LVA1"/>
<gene>
    <name evidence="2" type="ORF">SAMN05216272_112111</name>
</gene>
<sequence length="212" mass="24282">MDVRYRIDRAQLDALKQTLIAERRLRDEQRLQDYQQRLQQAGQRFLLSPAPLLIGLAGAWCYLDARPLEFALAAAIVTALYLLFWRRWLGKRLLPPLIRLAQRRAQAAAPRRLDRLARIHGWGLEQTLRRLAGDYRLHIGDATLTLRTPAGKSIQLPWDTLSRLAPKAGFQRLATGPHAKLCYLIPQTSSLMDETQYSAGITQLLERITPRQ</sequence>
<evidence type="ECO:0000256" key="1">
    <source>
        <dbReference type="SAM" id="Phobius"/>
    </source>
</evidence>
<reference evidence="3" key="1">
    <citation type="submission" date="2016-10" db="EMBL/GenBank/DDBJ databases">
        <authorList>
            <person name="Varghese N."/>
            <person name="Submissions S."/>
        </authorList>
    </citation>
    <scope>NUCLEOTIDE SEQUENCE [LARGE SCALE GENOMIC DNA]</scope>
    <source>
        <strain evidence="3">CCM 7469</strain>
    </source>
</reference>
<keyword evidence="1" id="KW-0812">Transmembrane</keyword>
<organism evidence="2 3">
    <name type="scientific">Pseudomonas panipatensis</name>
    <dbReference type="NCBI Taxonomy" id="428992"/>
    <lineage>
        <taxon>Bacteria</taxon>
        <taxon>Pseudomonadati</taxon>
        <taxon>Pseudomonadota</taxon>
        <taxon>Gammaproteobacteria</taxon>
        <taxon>Pseudomonadales</taxon>
        <taxon>Pseudomonadaceae</taxon>
        <taxon>Pseudomonas</taxon>
    </lineage>
</organism>
<dbReference type="EMBL" id="FNDS01000012">
    <property type="protein sequence ID" value="SDI59624.1"/>
    <property type="molecule type" value="Genomic_DNA"/>
</dbReference>
<evidence type="ECO:0000313" key="2">
    <source>
        <dbReference type="EMBL" id="SDI59624.1"/>
    </source>
</evidence>
<dbReference type="RefSeq" id="WP_090267412.1">
    <property type="nucleotide sequence ID" value="NZ_FNDS01000012.1"/>
</dbReference>
<dbReference type="OrthoDB" id="9980250at2"/>
<keyword evidence="3" id="KW-1185">Reference proteome</keyword>
<feature type="transmembrane region" description="Helical" evidence="1">
    <location>
        <begin position="45"/>
        <end position="65"/>
    </location>
</feature>
<keyword evidence="1" id="KW-1133">Transmembrane helix</keyword>
<dbReference type="STRING" id="428992.SAMN05216272_112111"/>
<evidence type="ECO:0000313" key="3">
    <source>
        <dbReference type="Proteomes" id="UP000199636"/>
    </source>
</evidence>
<evidence type="ECO:0008006" key="4">
    <source>
        <dbReference type="Google" id="ProtNLM"/>
    </source>
</evidence>